<feature type="domain" description="Rad50/SbcC-type AAA" evidence="2">
    <location>
        <begin position="8"/>
        <end position="242"/>
    </location>
</feature>
<sequence>MIKIVSAHIEEFRGIRKLDINLAEKTFAISGPNGSGKSGVIDAIEFALTGQIGRLTGTGTKGLSLADHGPHVDHIKFPDAAFVELEVSFPTLGKKAKLTRKVSAPKKPSIEPNDPDIVEILDEVSQHPEITLARREILKFILVEPTKRSAQIQEILKIDELGQTRSALNTAYGKLNRAAIAAEKDTQDKRDTLLQHLGITSLSAAEMLEAVNAKRKLLGLEIHDAMTADTIIDQGLAEPTGEQSLNKSAALIELDKLNKKIVELGQSPSPDAEALIDQIEQLEKDARLLVSLQQRELVESGLKLVDGPSCPMCDHEWPDEAHLLSHLHAKQQKSQAAGELKQKLIEHASSLSTEVGNLKALLLETHRIAKIESAVEMLSSVVTWGKDLAFFQEQLKSFATILELKDRLASGWPAIPEGFGAKLADFMSAIRAKPDQSASLAAQSFLINAEQRFKDYKAARLTETASKKARDASEVAYDAWCAAMESELDELYEAVEDDFSKFYRLLNDGDEQKFVARFKATEGRLDFDVNFYERGLFPPGAFHSEGHQDGMGVCLYLALMKRLLGDRFTVALLDDVVMSVDADHRYQFCKLLMAEFPNTQFVIATHDKVWAEQMRSAKLVTRKTSMAFDSWSVDTGPLVESNPEIWAEIDSALAKGKVEVAAPILRRHMEFVARLLADQLGAQTVFRADNSYDLGGLLPSAFSRLSDLLGKAVDSAQSWGNEDQKSKAQARKQRLKAANTHKGEEDWTVNKAVHFNEWANFSPNDFMPIVKAFKDLLACAQCDDCGSWLYISPKGTAPEGLRCSCNSVNLNLKKKPKMPL</sequence>
<dbReference type="SUPFAM" id="SSF52540">
    <property type="entry name" value="P-loop containing nucleoside triphosphate hydrolases"/>
    <property type="match status" value="1"/>
</dbReference>
<evidence type="ECO:0000259" key="2">
    <source>
        <dbReference type="Pfam" id="PF13476"/>
    </source>
</evidence>
<evidence type="ECO:0000313" key="4">
    <source>
        <dbReference type="Proteomes" id="UP000237655"/>
    </source>
</evidence>
<dbReference type="Proteomes" id="UP000237655">
    <property type="component" value="Chromosome"/>
</dbReference>
<accession>A0A2S0MTT3</accession>
<keyword evidence="4" id="KW-1185">Reference proteome</keyword>
<dbReference type="GO" id="GO:0016887">
    <property type="term" value="F:ATP hydrolysis activity"/>
    <property type="evidence" value="ECO:0007669"/>
    <property type="project" value="InterPro"/>
</dbReference>
<dbReference type="GO" id="GO:0000731">
    <property type="term" value="P:DNA synthesis involved in DNA repair"/>
    <property type="evidence" value="ECO:0007669"/>
    <property type="project" value="TreeGrafter"/>
</dbReference>
<dbReference type="Pfam" id="PF13476">
    <property type="entry name" value="AAA_23"/>
    <property type="match status" value="1"/>
</dbReference>
<dbReference type="EMBL" id="CP027665">
    <property type="protein sequence ID" value="AVO39299.1"/>
    <property type="molecule type" value="Genomic_DNA"/>
</dbReference>
<protein>
    <submittedName>
        <fullName evidence="3">AAA family ATPase</fullName>
    </submittedName>
</protein>
<dbReference type="AlphaFoldDB" id="A0A2S0MTT3"/>
<dbReference type="InterPro" id="IPR038729">
    <property type="entry name" value="Rad50/SbcC_AAA"/>
</dbReference>
<evidence type="ECO:0000313" key="3">
    <source>
        <dbReference type="EMBL" id="AVO39299.1"/>
    </source>
</evidence>
<proteinExistence type="predicted"/>
<dbReference type="PANTHER" id="PTHR32182:SF0">
    <property type="entry name" value="DNA REPLICATION AND REPAIR PROTEIN RECF"/>
    <property type="match status" value="1"/>
</dbReference>
<feature type="region of interest" description="Disordered" evidence="1">
    <location>
        <begin position="719"/>
        <end position="743"/>
    </location>
</feature>
<dbReference type="GO" id="GO:0006302">
    <property type="term" value="P:double-strand break repair"/>
    <property type="evidence" value="ECO:0007669"/>
    <property type="project" value="InterPro"/>
</dbReference>
<reference evidence="4" key="1">
    <citation type="submission" date="2018-03" db="EMBL/GenBank/DDBJ databases">
        <title>Genomic analysis of the strain SH-1 isolated from shrimp intestine.</title>
        <authorList>
            <person name="Kim Y.-S."/>
            <person name="Kim S.-E."/>
            <person name="Kim K.-H."/>
        </authorList>
    </citation>
    <scope>NUCLEOTIDE SEQUENCE [LARGE SCALE GENOMIC DNA]</scope>
    <source>
        <strain evidence="4">SH-1</strain>
    </source>
</reference>
<dbReference type="RefSeq" id="WP_106473608.1">
    <property type="nucleotide sequence ID" value="NZ_CP027665.1"/>
</dbReference>
<dbReference type="InterPro" id="IPR027417">
    <property type="entry name" value="P-loop_NTPase"/>
</dbReference>
<gene>
    <name evidence="3" type="ORF">C6Y53_17415</name>
</gene>
<evidence type="ECO:0000256" key="1">
    <source>
        <dbReference type="SAM" id="MobiDB-lite"/>
    </source>
</evidence>
<name>A0A2S0MTT3_9RHOB</name>
<organism evidence="3 4">
    <name type="scientific">Pukyongiella litopenaei</name>
    <dbReference type="NCBI Taxonomy" id="2605946"/>
    <lineage>
        <taxon>Bacteria</taxon>
        <taxon>Pseudomonadati</taxon>
        <taxon>Pseudomonadota</taxon>
        <taxon>Alphaproteobacteria</taxon>
        <taxon>Rhodobacterales</taxon>
        <taxon>Paracoccaceae</taxon>
        <taxon>Pukyongiella</taxon>
    </lineage>
</organism>
<dbReference type="Gene3D" id="3.40.50.300">
    <property type="entry name" value="P-loop containing nucleotide triphosphate hydrolases"/>
    <property type="match status" value="2"/>
</dbReference>
<dbReference type="PANTHER" id="PTHR32182">
    <property type="entry name" value="DNA REPLICATION AND REPAIR PROTEIN RECF"/>
    <property type="match status" value="1"/>
</dbReference>
<dbReference type="KEGG" id="thas:C6Y53_17415"/>